<dbReference type="Gene3D" id="3.40.1190.20">
    <property type="match status" value="1"/>
</dbReference>
<reference evidence="5" key="1">
    <citation type="submission" date="2024-06" db="EMBL/GenBank/DDBJ databases">
        <title>Micromonospora sp. strain HUAS YX12 genome sequences.</title>
        <authorList>
            <person name="Mo P."/>
        </authorList>
    </citation>
    <scope>NUCLEOTIDE SEQUENCE</scope>
    <source>
        <strain evidence="5">HUAS YX12</strain>
    </source>
</reference>
<dbReference type="InterPro" id="IPR029056">
    <property type="entry name" value="Ribokinase-like"/>
</dbReference>
<gene>
    <name evidence="5" type="ORF">ABIH81_21800</name>
</gene>
<keyword evidence="2" id="KW-0808">Transferase</keyword>
<name>A0AAU7QVR2_9ACTN</name>
<dbReference type="SUPFAM" id="SSF53613">
    <property type="entry name" value="Ribokinase-like"/>
    <property type="match status" value="1"/>
</dbReference>
<evidence type="ECO:0000256" key="3">
    <source>
        <dbReference type="ARBA" id="ARBA00022777"/>
    </source>
</evidence>
<dbReference type="PANTHER" id="PTHR43320:SF2">
    <property type="entry name" value="2-DEHYDRO-3-DEOXYGLUCONOKINASE_2-DEHYDRO-3-DEOXYGALACTONOKINASE"/>
    <property type="match status" value="1"/>
</dbReference>
<protein>
    <submittedName>
        <fullName evidence="5">Sugar kinase</fullName>
    </submittedName>
</protein>
<comment type="similarity">
    <text evidence="1">Belongs to the carbohydrate kinase PfkB family.</text>
</comment>
<keyword evidence="3 5" id="KW-0418">Kinase</keyword>
<accession>A0AAU7QVR2</accession>
<dbReference type="EMBL" id="CP157974">
    <property type="protein sequence ID" value="XBT80268.1"/>
    <property type="molecule type" value="Genomic_DNA"/>
</dbReference>
<dbReference type="CDD" id="cd01166">
    <property type="entry name" value="KdgK"/>
    <property type="match status" value="1"/>
</dbReference>
<evidence type="ECO:0000259" key="4">
    <source>
        <dbReference type="Pfam" id="PF00294"/>
    </source>
</evidence>
<evidence type="ECO:0000256" key="2">
    <source>
        <dbReference type="ARBA" id="ARBA00022679"/>
    </source>
</evidence>
<dbReference type="GO" id="GO:0016301">
    <property type="term" value="F:kinase activity"/>
    <property type="evidence" value="ECO:0007669"/>
    <property type="project" value="UniProtKB-KW"/>
</dbReference>
<dbReference type="InterPro" id="IPR052700">
    <property type="entry name" value="Carb_kinase_PfkB-like"/>
</dbReference>
<dbReference type="PANTHER" id="PTHR43320">
    <property type="entry name" value="SUGAR KINASE"/>
    <property type="match status" value="1"/>
</dbReference>
<dbReference type="RefSeq" id="WP_349876745.1">
    <property type="nucleotide sequence ID" value="NZ_CP157974.1"/>
</dbReference>
<proteinExistence type="inferred from homology"/>
<evidence type="ECO:0000256" key="1">
    <source>
        <dbReference type="ARBA" id="ARBA00010688"/>
    </source>
</evidence>
<dbReference type="InterPro" id="IPR011611">
    <property type="entry name" value="PfkB_dom"/>
</dbReference>
<sequence>MSGPEVVCVGETMVVLAPDGGGPLEHAARLTVGVGGAESNVAAGLARLGHRAAWVSRIGDDPFGRRVVADVAAAGVDVSLVTVDPDAPTGLYLKDPGPDGTRVHYHRAGSAASRLGVPDLRRPGPAGARLLHLSGITAALSGTCRDLLVSALAGRALPGARVSFDVNHRPALWPAGRAAPVLRDLADRADVVLVGLDEAAALWSAADPAAVRDLLPGPELVVVKDGPVGATALPRTGPAVFVPALPVRVVEPVGAGDAFAAGFLSGLLRDLDLRSCLRLGHLTAAPVLAVPGDTAPPPDPGTIARALALPDEAWTEQAPVRIRGGSGR</sequence>
<feature type="domain" description="Carbohydrate kinase PfkB" evidence="4">
    <location>
        <begin position="5"/>
        <end position="298"/>
    </location>
</feature>
<dbReference type="AlphaFoldDB" id="A0AAU7QVR2"/>
<dbReference type="Pfam" id="PF00294">
    <property type="entry name" value="PfkB"/>
    <property type="match status" value="1"/>
</dbReference>
<organism evidence="5">
    <name type="scientific">Micromonospora sp. HUAS YX12</name>
    <dbReference type="NCBI Taxonomy" id="3156396"/>
    <lineage>
        <taxon>Bacteria</taxon>
        <taxon>Bacillati</taxon>
        <taxon>Actinomycetota</taxon>
        <taxon>Actinomycetes</taxon>
        <taxon>Micromonosporales</taxon>
        <taxon>Micromonosporaceae</taxon>
        <taxon>Micromonospora</taxon>
    </lineage>
</organism>
<evidence type="ECO:0000313" key="5">
    <source>
        <dbReference type="EMBL" id="XBT80268.1"/>
    </source>
</evidence>